<name>A0A1S7LFC0_MAGMO</name>
<dbReference type="EMBL" id="LO017727">
    <property type="protein sequence ID" value="CRH05645.1"/>
    <property type="molecule type" value="Genomic_DNA"/>
</dbReference>
<proteinExistence type="predicted"/>
<evidence type="ECO:0000313" key="2">
    <source>
        <dbReference type="EMBL" id="CRH05645.1"/>
    </source>
</evidence>
<feature type="domain" description="Bacterial bifunctional deaminase-reductase C-terminal" evidence="1">
    <location>
        <begin position="5"/>
        <end position="162"/>
    </location>
</feature>
<dbReference type="Gene3D" id="3.40.430.10">
    <property type="entry name" value="Dihydrofolate Reductase, subunit A"/>
    <property type="match status" value="1"/>
</dbReference>
<dbReference type="GO" id="GO:0009231">
    <property type="term" value="P:riboflavin biosynthetic process"/>
    <property type="evidence" value="ECO:0007669"/>
    <property type="project" value="InterPro"/>
</dbReference>
<dbReference type="PANTHER" id="PTHR38011">
    <property type="entry name" value="DIHYDROFOLATE REDUCTASE FAMILY PROTEIN (AFU_ORTHOLOGUE AFUA_8G06820)"/>
    <property type="match status" value="1"/>
</dbReference>
<dbReference type="AlphaFoldDB" id="A0A1S7LFC0"/>
<evidence type="ECO:0000259" key="1">
    <source>
        <dbReference type="Pfam" id="PF01872"/>
    </source>
</evidence>
<sequence length="185" mass="20431">MSNSVFIATSLDGYIADKQGGLDWLHSIPNPEKRDLGFVAFMQSVDALVMGRNTFEVVCGFECDWPYDKPVFVLSNSLREIPSAYSDKATLMQGTPHEVVEKLDVMGLSKRYIDGGITIQRFLQAGLIDEMTITQLPILLGGGSPLFGKLNASVDWELVSSRIELNAMVQSHYRRRGSPSLDQSG</sequence>
<reference evidence="2" key="1">
    <citation type="submission" date="2015-04" db="EMBL/GenBank/DDBJ databases">
        <authorList>
            <person name="Syromyatnikov M.Y."/>
            <person name="Popov V.N."/>
        </authorList>
    </citation>
    <scope>NUCLEOTIDE SEQUENCE</scope>
    <source>
        <strain evidence="2">MO-1</strain>
    </source>
</reference>
<dbReference type="InterPro" id="IPR050765">
    <property type="entry name" value="Riboflavin_Biosynth_HTPR"/>
</dbReference>
<accession>A0A1S7LFC0</accession>
<dbReference type="PANTHER" id="PTHR38011:SF11">
    <property type="entry name" value="2,5-DIAMINO-6-RIBOSYLAMINO-4(3H)-PYRIMIDINONE 5'-PHOSPHATE REDUCTASE"/>
    <property type="match status" value="1"/>
</dbReference>
<dbReference type="SUPFAM" id="SSF53597">
    <property type="entry name" value="Dihydrofolate reductase-like"/>
    <property type="match status" value="1"/>
</dbReference>
<dbReference type="Pfam" id="PF01872">
    <property type="entry name" value="RibD_C"/>
    <property type="match status" value="1"/>
</dbReference>
<dbReference type="InterPro" id="IPR002734">
    <property type="entry name" value="RibDG_C"/>
</dbReference>
<gene>
    <name evidence="2" type="ORF">MAGMO_1456</name>
</gene>
<dbReference type="InterPro" id="IPR024072">
    <property type="entry name" value="DHFR-like_dom_sf"/>
</dbReference>
<protein>
    <recommendedName>
        <fullName evidence="1">Bacterial bifunctional deaminase-reductase C-terminal domain-containing protein</fullName>
    </recommendedName>
</protein>
<organism evidence="2">
    <name type="scientific">Magnetococcus massalia (strain MO-1)</name>
    <dbReference type="NCBI Taxonomy" id="451514"/>
    <lineage>
        <taxon>Bacteria</taxon>
        <taxon>Pseudomonadati</taxon>
        <taxon>Pseudomonadota</taxon>
        <taxon>Magnetococcia</taxon>
        <taxon>Magnetococcales</taxon>
        <taxon>Magnetococcaceae</taxon>
        <taxon>Magnetococcus</taxon>
    </lineage>
</organism>
<dbReference type="GO" id="GO:0008703">
    <property type="term" value="F:5-amino-6-(5-phosphoribosylamino)uracil reductase activity"/>
    <property type="evidence" value="ECO:0007669"/>
    <property type="project" value="InterPro"/>
</dbReference>